<gene>
    <name evidence="8" type="primary">tyrS</name>
    <name evidence="9" type="ORF">CP520_02240</name>
</gene>
<dbReference type="InterPro" id="IPR002942">
    <property type="entry name" value="S4_RNA-bd"/>
</dbReference>
<dbReference type="Pfam" id="PF00579">
    <property type="entry name" value="tRNA-synt_1b"/>
    <property type="match status" value="1"/>
</dbReference>
<dbReference type="PANTHER" id="PTHR11766">
    <property type="entry name" value="TYROSYL-TRNA SYNTHETASE"/>
    <property type="match status" value="1"/>
</dbReference>
<dbReference type="GO" id="GO:0006437">
    <property type="term" value="P:tyrosyl-tRNA aminoacylation"/>
    <property type="evidence" value="ECO:0007669"/>
    <property type="project" value="UniProtKB-UniRule"/>
</dbReference>
<dbReference type="EMBL" id="CP023668">
    <property type="protein sequence ID" value="ATG97564.1"/>
    <property type="molecule type" value="Genomic_DNA"/>
</dbReference>
<dbReference type="InterPro" id="IPR001412">
    <property type="entry name" value="aa-tRNA-synth_I_CS"/>
</dbReference>
<keyword evidence="8" id="KW-0963">Cytoplasm</keyword>
<comment type="similarity">
    <text evidence="8">Belongs to the class-I aminoacyl-tRNA synthetase family. TyrS type 1 subfamily.</text>
</comment>
<dbReference type="Gene3D" id="1.10.240.10">
    <property type="entry name" value="Tyrosyl-Transfer RNA Synthetase"/>
    <property type="match status" value="1"/>
</dbReference>
<feature type="binding site" evidence="8">
    <location>
        <position position="35"/>
    </location>
    <ligand>
        <name>L-tyrosine</name>
        <dbReference type="ChEBI" id="CHEBI:58315"/>
    </ligand>
</feature>
<keyword evidence="5 8" id="KW-0648">Protein biosynthesis</keyword>
<evidence type="ECO:0000313" key="9">
    <source>
        <dbReference type="EMBL" id="ATG97564.1"/>
    </source>
</evidence>
<dbReference type="InterPro" id="IPR002307">
    <property type="entry name" value="Tyr-tRNA-ligase"/>
</dbReference>
<evidence type="ECO:0000256" key="2">
    <source>
        <dbReference type="ARBA" id="ARBA00022741"/>
    </source>
</evidence>
<feature type="short sequence motif" description="'HIGH' region" evidence="8">
    <location>
        <begin position="40"/>
        <end position="49"/>
    </location>
</feature>
<keyword evidence="3 8" id="KW-0067">ATP-binding</keyword>
<dbReference type="InterPro" id="IPR002305">
    <property type="entry name" value="aa-tRNA-synth_Ic"/>
</dbReference>
<comment type="subcellular location">
    <subcellularLocation>
        <location evidence="8">Cytoplasm</location>
    </subcellularLocation>
</comment>
<evidence type="ECO:0000256" key="8">
    <source>
        <dbReference type="HAMAP-Rule" id="MF_02006"/>
    </source>
</evidence>
<evidence type="ECO:0000256" key="5">
    <source>
        <dbReference type="ARBA" id="ARBA00022917"/>
    </source>
</evidence>
<protein>
    <recommendedName>
        <fullName evidence="8">Tyrosine--tRNA ligase</fullName>
        <ecNumber evidence="8">6.1.1.1</ecNumber>
    </recommendedName>
    <alternativeName>
        <fullName evidence="8">Tyrosyl-tRNA synthetase</fullName>
        <shortName evidence="8">TyrRS</shortName>
    </alternativeName>
</protein>
<dbReference type="SUPFAM" id="SSF52374">
    <property type="entry name" value="Nucleotidylyl transferase"/>
    <property type="match status" value="1"/>
</dbReference>
<dbReference type="PANTHER" id="PTHR11766:SF0">
    <property type="entry name" value="TYROSINE--TRNA LIGASE, MITOCHONDRIAL"/>
    <property type="match status" value="1"/>
</dbReference>
<dbReference type="InterPro" id="IPR054608">
    <property type="entry name" value="SYY-like_C"/>
</dbReference>
<keyword evidence="2 8" id="KW-0547">Nucleotide-binding</keyword>
<keyword evidence="10" id="KW-1185">Reference proteome</keyword>
<feature type="binding site" evidence="8">
    <location>
        <position position="230"/>
    </location>
    <ligand>
        <name>ATP</name>
        <dbReference type="ChEBI" id="CHEBI:30616"/>
    </ligand>
</feature>
<dbReference type="RefSeq" id="WP_096862852.1">
    <property type="nucleotide sequence ID" value="NZ_CP023668.1"/>
</dbReference>
<dbReference type="PRINTS" id="PR01040">
    <property type="entry name" value="TRNASYNTHTYR"/>
</dbReference>
<dbReference type="AlphaFoldDB" id="A0A291IS39"/>
<sequence>MSKNIIEELKWRGLTKQITSEERILEAEKEHSGVYCGFDPTADSLHVGHLIPITLLKRFQDFGFNPIALIGGGTGMIGDPSFKSQERVLQTNEQVKENSDAITKQLKGIIPGVDFANNYEWLGKLSLLDFLRDVGKEYTLGYLLAKESIATRIETGLSVTEFMYTILQGYDFYQLYVNKNCHIQVGGSDQWGNITSGTDLIGSKVGRDKTKAAGLTINLLTKKDGKKFGKTESGAVWLDANKTSVYEFYQFWFNQDDEDAYRMLKFFTFLTEDEINILQKQAIGDPKARIMQHKLAEEMTAFVHGKDGLQQALNITNGFFQGSLKDLSDKEIEVAFKAIPNGEITENETLIDVLVASKAASSKREAREFLNAGAITINDEVLKDENLAITKAFALDNKHVIIKRGKRKFFGAEFK</sequence>
<dbReference type="Gene3D" id="3.10.290.10">
    <property type="entry name" value="RNA-binding S4 domain"/>
    <property type="match status" value="1"/>
</dbReference>
<dbReference type="InterPro" id="IPR024107">
    <property type="entry name" value="Tyr-tRNA-ligase_bac_1"/>
</dbReference>
<dbReference type="SUPFAM" id="SSF55174">
    <property type="entry name" value="Alpha-L RNA-binding motif"/>
    <property type="match status" value="1"/>
</dbReference>
<feature type="binding site" evidence="8">
    <location>
        <position position="168"/>
    </location>
    <ligand>
        <name>L-tyrosine</name>
        <dbReference type="ChEBI" id="CHEBI:58315"/>
    </ligand>
</feature>
<accession>A0A291IS39</accession>
<dbReference type="Pfam" id="PF22421">
    <property type="entry name" value="SYY_C-terminal"/>
    <property type="match status" value="1"/>
</dbReference>
<feature type="binding site" evidence="8">
    <location>
        <position position="164"/>
    </location>
    <ligand>
        <name>L-tyrosine</name>
        <dbReference type="ChEBI" id="CHEBI:58315"/>
    </ligand>
</feature>
<feature type="short sequence motif" description="'KMSKS' region" evidence="8">
    <location>
        <begin position="227"/>
        <end position="231"/>
    </location>
</feature>
<keyword evidence="1 8" id="KW-0436">Ligase</keyword>
<dbReference type="InterPro" id="IPR014729">
    <property type="entry name" value="Rossmann-like_a/b/a_fold"/>
</dbReference>
<dbReference type="EC" id="6.1.1.1" evidence="8"/>
<evidence type="ECO:0000313" key="10">
    <source>
        <dbReference type="Proteomes" id="UP000232227"/>
    </source>
</evidence>
<dbReference type="GO" id="GO:0004831">
    <property type="term" value="F:tyrosine-tRNA ligase activity"/>
    <property type="evidence" value="ECO:0007669"/>
    <property type="project" value="UniProtKB-UniRule"/>
</dbReference>
<dbReference type="PROSITE" id="PS00178">
    <property type="entry name" value="AA_TRNA_LIGASE_I"/>
    <property type="match status" value="1"/>
</dbReference>
<evidence type="ECO:0000256" key="4">
    <source>
        <dbReference type="ARBA" id="ARBA00022884"/>
    </source>
</evidence>
<dbReference type="InterPro" id="IPR036986">
    <property type="entry name" value="S4_RNA-bd_sf"/>
</dbReference>
<dbReference type="NCBIfam" id="TIGR00234">
    <property type="entry name" value="tyrS"/>
    <property type="match status" value="1"/>
</dbReference>
<proteinExistence type="inferred from homology"/>
<dbReference type="PROSITE" id="PS50889">
    <property type="entry name" value="S4"/>
    <property type="match status" value="1"/>
</dbReference>
<dbReference type="GO" id="GO:0003723">
    <property type="term" value="F:RNA binding"/>
    <property type="evidence" value="ECO:0007669"/>
    <property type="project" value="UniProtKB-KW"/>
</dbReference>
<evidence type="ECO:0000256" key="6">
    <source>
        <dbReference type="ARBA" id="ARBA00023146"/>
    </source>
</evidence>
<dbReference type="CDD" id="cd00165">
    <property type="entry name" value="S4"/>
    <property type="match status" value="1"/>
</dbReference>
<dbReference type="HAMAP" id="MF_02006">
    <property type="entry name" value="Tyr_tRNA_synth_type1"/>
    <property type="match status" value="1"/>
</dbReference>
<dbReference type="CDD" id="cd00805">
    <property type="entry name" value="TyrRS_core"/>
    <property type="match status" value="1"/>
</dbReference>
<comment type="subunit">
    <text evidence="8">Homodimer.</text>
</comment>
<comment type="function">
    <text evidence="8">Catalyzes the attachment of tyrosine to tRNA(Tyr) in a two-step reaction: tyrosine is first activated by ATP to form Tyr-AMP and then transferred to the acceptor end of tRNA(Tyr).</text>
</comment>
<dbReference type="GO" id="GO:0005524">
    <property type="term" value="F:ATP binding"/>
    <property type="evidence" value="ECO:0007669"/>
    <property type="project" value="UniProtKB-UniRule"/>
</dbReference>
<dbReference type="Gene3D" id="3.40.50.620">
    <property type="entry name" value="HUPs"/>
    <property type="match status" value="1"/>
</dbReference>
<dbReference type="InterPro" id="IPR024088">
    <property type="entry name" value="Tyr-tRNA-ligase_bac-type"/>
</dbReference>
<dbReference type="OrthoDB" id="9804243at2"/>
<dbReference type="Proteomes" id="UP000232227">
    <property type="component" value="Chromosome"/>
</dbReference>
<dbReference type="SMART" id="SM00363">
    <property type="entry name" value="S4"/>
    <property type="match status" value="1"/>
</dbReference>
<dbReference type="GO" id="GO:0005829">
    <property type="term" value="C:cytosol"/>
    <property type="evidence" value="ECO:0007669"/>
    <property type="project" value="TreeGrafter"/>
</dbReference>
<dbReference type="FunFam" id="1.10.240.10:FF:000001">
    <property type="entry name" value="Tyrosine--tRNA ligase"/>
    <property type="match status" value="1"/>
</dbReference>
<evidence type="ECO:0000256" key="7">
    <source>
        <dbReference type="ARBA" id="ARBA00048248"/>
    </source>
</evidence>
<keyword evidence="6 8" id="KW-0030">Aminoacyl-tRNA synthetase</keyword>
<evidence type="ECO:0000256" key="3">
    <source>
        <dbReference type="ARBA" id="ARBA00022840"/>
    </source>
</evidence>
<evidence type="ECO:0000256" key="1">
    <source>
        <dbReference type="ARBA" id="ARBA00022598"/>
    </source>
</evidence>
<reference evidence="9 10" key="1">
    <citation type="submission" date="2017-09" db="EMBL/GenBank/DDBJ databases">
        <title>SPAdes assembly of the Mesoplasma lactucae genome.</title>
        <authorList>
            <person name="Knight T.F."/>
            <person name="Rubinstein R."/>
            <person name="Citino T."/>
        </authorList>
    </citation>
    <scope>NUCLEOTIDE SEQUENCE [LARGE SCALE GENOMIC DNA]</scope>
    <source>
        <strain evidence="9 10">831-C4</strain>
    </source>
</reference>
<organism evidence="9 10">
    <name type="scientific">Mesoplasma lactucae ATCC 49193</name>
    <dbReference type="NCBI Taxonomy" id="81460"/>
    <lineage>
        <taxon>Bacteria</taxon>
        <taxon>Bacillati</taxon>
        <taxon>Mycoplasmatota</taxon>
        <taxon>Mollicutes</taxon>
        <taxon>Entomoplasmatales</taxon>
        <taxon>Entomoplasmataceae</taxon>
        <taxon>Mesoplasma</taxon>
    </lineage>
</organism>
<dbReference type="KEGG" id="mlac:CP520_02240"/>
<keyword evidence="4" id="KW-0694">RNA-binding</keyword>
<comment type="catalytic activity">
    <reaction evidence="7 8">
        <text>tRNA(Tyr) + L-tyrosine + ATP = L-tyrosyl-tRNA(Tyr) + AMP + diphosphate + H(+)</text>
        <dbReference type="Rhea" id="RHEA:10220"/>
        <dbReference type="Rhea" id="RHEA-COMP:9706"/>
        <dbReference type="Rhea" id="RHEA-COMP:9707"/>
        <dbReference type="ChEBI" id="CHEBI:15378"/>
        <dbReference type="ChEBI" id="CHEBI:30616"/>
        <dbReference type="ChEBI" id="CHEBI:33019"/>
        <dbReference type="ChEBI" id="CHEBI:58315"/>
        <dbReference type="ChEBI" id="CHEBI:78442"/>
        <dbReference type="ChEBI" id="CHEBI:78536"/>
        <dbReference type="ChEBI" id="CHEBI:456215"/>
        <dbReference type="EC" id="6.1.1.1"/>
    </reaction>
</comment>
<name>A0A291IS39_9MOLU</name>